<evidence type="ECO:0000313" key="1">
    <source>
        <dbReference type="EMBL" id="HIW92378.1"/>
    </source>
</evidence>
<reference evidence="1" key="1">
    <citation type="journal article" date="2021" name="PeerJ">
        <title>Extensive microbial diversity within the chicken gut microbiome revealed by metagenomics and culture.</title>
        <authorList>
            <person name="Gilroy R."/>
            <person name="Ravi A."/>
            <person name="Getino M."/>
            <person name="Pursley I."/>
            <person name="Horton D.L."/>
            <person name="Alikhan N.F."/>
            <person name="Baker D."/>
            <person name="Gharbi K."/>
            <person name="Hall N."/>
            <person name="Watson M."/>
            <person name="Adriaenssens E.M."/>
            <person name="Foster-Nyarko E."/>
            <person name="Jarju S."/>
            <person name="Secka A."/>
            <person name="Antonio M."/>
            <person name="Oren A."/>
            <person name="Chaudhuri R.R."/>
            <person name="La Ragione R."/>
            <person name="Hildebrand F."/>
            <person name="Pallen M.J."/>
        </authorList>
    </citation>
    <scope>NUCLEOTIDE SEQUENCE</scope>
    <source>
        <strain evidence="1">CHK32-1732</strain>
    </source>
</reference>
<organism evidence="1 2">
    <name type="scientific">Candidatus Corynebacterium avicola</name>
    <dbReference type="NCBI Taxonomy" id="2838527"/>
    <lineage>
        <taxon>Bacteria</taxon>
        <taxon>Bacillati</taxon>
        <taxon>Actinomycetota</taxon>
        <taxon>Actinomycetes</taxon>
        <taxon>Mycobacteriales</taxon>
        <taxon>Corynebacteriaceae</taxon>
        <taxon>Corynebacterium</taxon>
    </lineage>
</organism>
<dbReference type="AlphaFoldDB" id="A0A9D1RSC1"/>
<accession>A0A9D1RSC1</accession>
<dbReference type="Proteomes" id="UP000824190">
    <property type="component" value="Unassembled WGS sequence"/>
</dbReference>
<gene>
    <name evidence="1" type="ORF">H9870_12055</name>
</gene>
<evidence type="ECO:0000313" key="2">
    <source>
        <dbReference type="Proteomes" id="UP000824190"/>
    </source>
</evidence>
<dbReference type="EMBL" id="DXGC01000103">
    <property type="protein sequence ID" value="HIW92378.1"/>
    <property type="molecule type" value="Genomic_DNA"/>
</dbReference>
<reference evidence="1" key="2">
    <citation type="submission" date="2021-04" db="EMBL/GenBank/DDBJ databases">
        <authorList>
            <person name="Gilroy R."/>
        </authorList>
    </citation>
    <scope>NUCLEOTIDE SEQUENCE</scope>
    <source>
        <strain evidence="1">CHK32-1732</strain>
    </source>
</reference>
<protein>
    <submittedName>
        <fullName evidence="1">Uncharacterized protein</fullName>
    </submittedName>
</protein>
<name>A0A9D1RSC1_9CORY</name>
<proteinExistence type="predicted"/>
<comment type="caution">
    <text evidence="1">The sequence shown here is derived from an EMBL/GenBank/DDBJ whole genome shotgun (WGS) entry which is preliminary data.</text>
</comment>
<sequence>MRPTIIDSDSGRPLWTAAQCAEYSGTARGTFTSYAGRGRAPEPVTKYQGLTLWDSEAVKGWHESRQQRGGFAARAGEAS</sequence>